<feature type="region of interest" description="Disordered" evidence="5">
    <location>
        <begin position="77"/>
        <end position="128"/>
    </location>
</feature>
<evidence type="ECO:0000256" key="3">
    <source>
        <dbReference type="ARBA" id="ARBA00023054"/>
    </source>
</evidence>
<dbReference type="GO" id="GO:0019843">
    <property type="term" value="F:rRNA binding"/>
    <property type="evidence" value="ECO:0007669"/>
    <property type="project" value="TreeGrafter"/>
</dbReference>
<dbReference type="Proteomes" id="UP001139887">
    <property type="component" value="Unassembled WGS sequence"/>
</dbReference>
<evidence type="ECO:0000256" key="5">
    <source>
        <dbReference type="SAM" id="MobiDB-lite"/>
    </source>
</evidence>
<dbReference type="Pfam" id="PF09805">
    <property type="entry name" value="Nop25"/>
    <property type="match status" value="1"/>
</dbReference>
<evidence type="ECO:0000256" key="2">
    <source>
        <dbReference type="ARBA" id="ARBA00007175"/>
    </source>
</evidence>
<feature type="compositionally biased region" description="Acidic residues" evidence="5">
    <location>
        <begin position="94"/>
        <end position="108"/>
    </location>
</feature>
<comment type="similarity">
    <text evidence="2">Belongs to the RRP17 family.</text>
</comment>
<gene>
    <name evidence="6" type="ORF">IWW36_005802</name>
</gene>
<reference evidence="6" key="1">
    <citation type="submission" date="2022-07" db="EMBL/GenBank/DDBJ databases">
        <title>Phylogenomic reconstructions and comparative analyses of Kickxellomycotina fungi.</title>
        <authorList>
            <person name="Reynolds N.K."/>
            <person name="Stajich J.E."/>
            <person name="Barry K."/>
            <person name="Grigoriev I.V."/>
            <person name="Crous P."/>
            <person name="Smith M.E."/>
        </authorList>
    </citation>
    <scope>NUCLEOTIDE SEQUENCE</scope>
    <source>
        <strain evidence="6">NRRL 1566</strain>
    </source>
</reference>
<comment type="caution">
    <text evidence="6">The sequence shown here is derived from an EMBL/GenBank/DDBJ whole genome shotgun (WGS) entry which is preliminary data.</text>
</comment>
<evidence type="ECO:0008006" key="8">
    <source>
        <dbReference type="Google" id="ProtNLM"/>
    </source>
</evidence>
<dbReference type="PANTHER" id="PTHR14577">
    <property type="entry name" value="NUCLEOLAR PROTEIN 12"/>
    <property type="match status" value="1"/>
</dbReference>
<protein>
    <recommendedName>
        <fullName evidence="8">Nucleolar protein 12</fullName>
    </recommendedName>
</protein>
<dbReference type="PANTHER" id="PTHR14577:SF0">
    <property type="entry name" value="NUCLEOLAR PROTEIN 12"/>
    <property type="match status" value="1"/>
</dbReference>
<feature type="compositionally biased region" description="Basic and acidic residues" evidence="5">
    <location>
        <begin position="77"/>
        <end position="93"/>
    </location>
</feature>
<keyword evidence="7" id="KW-1185">Reference proteome</keyword>
<dbReference type="InterPro" id="IPR019186">
    <property type="entry name" value="Nucleolar_protein_12"/>
</dbReference>
<dbReference type="EMBL" id="JANBUW010001652">
    <property type="protein sequence ID" value="KAJ2842722.1"/>
    <property type="molecule type" value="Genomic_DNA"/>
</dbReference>
<dbReference type="GO" id="GO:0005730">
    <property type="term" value="C:nucleolus"/>
    <property type="evidence" value="ECO:0007669"/>
    <property type="project" value="UniProtKB-SubCell"/>
</dbReference>
<organism evidence="6 7">
    <name type="scientific">Coemansia brasiliensis</name>
    <dbReference type="NCBI Taxonomy" id="2650707"/>
    <lineage>
        <taxon>Eukaryota</taxon>
        <taxon>Fungi</taxon>
        <taxon>Fungi incertae sedis</taxon>
        <taxon>Zoopagomycota</taxon>
        <taxon>Kickxellomycotina</taxon>
        <taxon>Kickxellomycetes</taxon>
        <taxon>Kickxellales</taxon>
        <taxon>Kickxellaceae</taxon>
        <taxon>Coemansia</taxon>
    </lineage>
</organism>
<name>A0A9W8I708_9FUNG</name>
<comment type="subcellular location">
    <subcellularLocation>
        <location evidence="1">Nucleus</location>
        <location evidence="1">Nucleolus</location>
    </subcellularLocation>
</comment>
<proteinExistence type="inferred from homology"/>
<evidence type="ECO:0000256" key="4">
    <source>
        <dbReference type="ARBA" id="ARBA00023242"/>
    </source>
</evidence>
<dbReference type="AlphaFoldDB" id="A0A9W8I708"/>
<keyword evidence="4" id="KW-0539">Nucleus</keyword>
<sequence>MADNTKLLTRGSRAVAMKRRARQKEVEEVQFDAKERHSFLTGFHKRKVQRREKAAAEAKAQKRQEFLQIRKERREQQREELMEKLMNRRKLEEHVDDDNEEEEEEEGTGSEAEDHVVLSGPSSVTTVT</sequence>
<keyword evidence="3" id="KW-0175">Coiled coil</keyword>
<dbReference type="OrthoDB" id="551633at2759"/>
<accession>A0A9W8I708</accession>
<evidence type="ECO:0000256" key="1">
    <source>
        <dbReference type="ARBA" id="ARBA00004604"/>
    </source>
</evidence>
<evidence type="ECO:0000313" key="7">
    <source>
        <dbReference type="Proteomes" id="UP001139887"/>
    </source>
</evidence>
<evidence type="ECO:0000313" key="6">
    <source>
        <dbReference type="EMBL" id="KAJ2842722.1"/>
    </source>
</evidence>
<feature type="non-terminal residue" evidence="6">
    <location>
        <position position="128"/>
    </location>
</feature>